<feature type="transmembrane region" description="Helical" evidence="1">
    <location>
        <begin position="21"/>
        <end position="40"/>
    </location>
</feature>
<name>A0A0E9W3V5_ANGAN</name>
<organism evidence="2">
    <name type="scientific">Anguilla anguilla</name>
    <name type="common">European freshwater eel</name>
    <name type="synonym">Muraena anguilla</name>
    <dbReference type="NCBI Taxonomy" id="7936"/>
    <lineage>
        <taxon>Eukaryota</taxon>
        <taxon>Metazoa</taxon>
        <taxon>Chordata</taxon>
        <taxon>Craniata</taxon>
        <taxon>Vertebrata</taxon>
        <taxon>Euteleostomi</taxon>
        <taxon>Actinopterygii</taxon>
        <taxon>Neopterygii</taxon>
        <taxon>Teleostei</taxon>
        <taxon>Anguilliformes</taxon>
        <taxon>Anguillidae</taxon>
        <taxon>Anguilla</taxon>
    </lineage>
</organism>
<proteinExistence type="predicted"/>
<sequence length="56" mass="6492">MVSTLTESFFPKIFKRNSTPAIGYSCVRLMGWISLMWATWNWRLGFLARLFLSVGC</sequence>
<dbReference type="EMBL" id="GBXM01023591">
    <property type="protein sequence ID" value="JAH84986.1"/>
    <property type="molecule type" value="Transcribed_RNA"/>
</dbReference>
<reference evidence="2" key="1">
    <citation type="submission" date="2014-11" db="EMBL/GenBank/DDBJ databases">
        <authorList>
            <person name="Amaro Gonzalez C."/>
        </authorList>
    </citation>
    <scope>NUCLEOTIDE SEQUENCE</scope>
</reference>
<dbReference type="AlphaFoldDB" id="A0A0E9W3V5"/>
<accession>A0A0E9W3V5</accession>
<reference evidence="2" key="2">
    <citation type="journal article" date="2015" name="Fish Shellfish Immunol.">
        <title>Early steps in the European eel (Anguilla anguilla)-Vibrio vulnificus interaction in the gills: Role of the RtxA13 toxin.</title>
        <authorList>
            <person name="Callol A."/>
            <person name="Pajuelo D."/>
            <person name="Ebbesson L."/>
            <person name="Teles M."/>
            <person name="MacKenzie S."/>
            <person name="Amaro C."/>
        </authorList>
    </citation>
    <scope>NUCLEOTIDE SEQUENCE</scope>
</reference>
<protein>
    <submittedName>
        <fullName evidence="2">Uncharacterized protein</fullName>
    </submittedName>
</protein>
<keyword evidence="1" id="KW-0812">Transmembrane</keyword>
<evidence type="ECO:0000256" key="1">
    <source>
        <dbReference type="SAM" id="Phobius"/>
    </source>
</evidence>
<evidence type="ECO:0000313" key="2">
    <source>
        <dbReference type="EMBL" id="JAH84986.1"/>
    </source>
</evidence>
<keyword evidence="1" id="KW-1133">Transmembrane helix</keyword>
<keyword evidence="1" id="KW-0472">Membrane</keyword>